<organism evidence="5 6">
    <name type="scientific">Nonomuraea jabiensis</name>
    <dbReference type="NCBI Taxonomy" id="882448"/>
    <lineage>
        <taxon>Bacteria</taxon>
        <taxon>Bacillati</taxon>
        <taxon>Actinomycetota</taxon>
        <taxon>Actinomycetes</taxon>
        <taxon>Streptosporangiales</taxon>
        <taxon>Streptosporangiaceae</taxon>
        <taxon>Nonomuraea</taxon>
    </lineage>
</organism>
<evidence type="ECO:0000313" key="6">
    <source>
        <dbReference type="Proteomes" id="UP000579153"/>
    </source>
</evidence>
<comment type="caution">
    <text evidence="5">The sequence shown here is derived from an EMBL/GenBank/DDBJ whole genome shotgun (WGS) entry which is preliminary data.</text>
</comment>
<feature type="domain" description="HTH luxR-type" evidence="4">
    <location>
        <begin position="1"/>
        <end position="61"/>
    </location>
</feature>
<dbReference type="AlphaFoldDB" id="A0A7W9L7M0"/>
<dbReference type="PROSITE" id="PS50043">
    <property type="entry name" value="HTH_LUXR_2"/>
    <property type="match status" value="1"/>
</dbReference>
<evidence type="ECO:0000256" key="3">
    <source>
        <dbReference type="ARBA" id="ARBA00023163"/>
    </source>
</evidence>
<dbReference type="PANTHER" id="PTHR44688:SF16">
    <property type="entry name" value="DNA-BINDING TRANSCRIPTIONAL ACTIVATOR DEVR_DOSR"/>
    <property type="match status" value="1"/>
</dbReference>
<dbReference type="EMBL" id="JACHMB010000001">
    <property type="protein sequence ID" value="MBB5773622.1"/>
    <property type="molecule type" value="Genomic_DNA"/>
</dbReference>
<dbReference type="RefSeq" id="WP_313042333.1">
    <property type="nucleotide sequence ID" value="NZ_JACHMB010000001.1"/>
</dbReference>
<evidence type="ECO:0000256" key="2">
    <source>
        <dbReference type="ARBA" id="ARBA00023125"/>
    </source>
</evidence>
<dbReference type="SUPFAM" id="SSF46894">
    <property type="entry name" value="C-terminal effector domain of the bipartite response regulators"/>
    <property type="match status" value="1"/>
</dbReference>
<dbReference type="InterPro" id="IPR036388">
    <property type="entry name" value="WH-like_DNA-bd_sf"/>
</dbReference>
<keyword evidence="3" id="KW-0804">Transcription</keyword>
<dbReference type="SMART" id="SM00421">
    <property type="entry name" value="HTH_LUXR"/>
    <property type="match status" value="1"/>
</dbReference>
<evidence type="ECO:0000313" key="5">
    <source>
        <dbReference type="EMBL" id="MBB5773622.1"/>
    </source>
</evidence>
<evidence type="ECO:0000256" key="1">
    <source>
        <dbReference type="ARBA" id="ARBA00023015"/>
    </source>
</evidence>
<accession>A0A7W9L7M0</accession>
<dbReference type="InterPro" id="IPR016032">
    <property type="entry name" value="Sig_transdc_resp-reg_C-effctor"/>
</dbReference>
<keyword evidence="6" id="KW-1185">Reference proteome</keyword>
<dbReference type="InterPro" id="IPR000792">
    <property type="entry name" value="Tscrpt_reg_LuxR_C"/>
</dbReference>
<sequence length="96" mass="10525">MFIREAEGRLLLLLAKGMSDRAIARCLGVSLRTVERRVAELHTRLGAKSRFQLAVLALLAGLIEPGALGQSHLLAQDGWLCGNCVQSNERDAESRR</sequence>
<evidence type="ECO:0000259" key="4">
    <source>
        <dbReference type="PROSITE" id="PS50043"/>
    </source>
</evidence>
<name>A0A7W9L7M0_9ACTN</name>
<keyword evidence="2 5" id="KW-0238">DNA-binding</keyword>
<protein>
    <submittedName>
        <fullName evidence="5">DNA-binding CsgD family transcriptional regulator</fullName>
    </submittedName>
</protein>
<dbReference type="GO" id="GO:0006355">
    <property type="term" value="P:regulation of DNA-templated transcription"/>
    <property type="evidence" value="ECO:0007669"/>
    <property type="project" value="InterPro"/>
</dbReference>
<dbReference type="Proteomes" id="UP000579153">
    <property type="component" value="Unassembled WGS sequence"/>
</dbReference>
<reference evidence="5 6" key="1">
    <citation type="submission" date="2020-08" db="EMBL/GenBank/DDBJ databases">
        <title>Sequencing the genomes of 1000 actinobacteria strains.</title>
        <authorList>
            <person name="Klenk H.-P."/>
        </authorList>
    </citation>
    <scope>NUCLEOTIDE SEQUENCE [LARGE SCALE GENOMIC DNA]</scope>
    <source>
        <strain evidence="5 6">DSM 45507</strain>
    </source>
</reference>
<dbReference type="GO" id="GO:0003677">
    <property type="term" value="F:DNA binding"/>
    <property type="evidence" value="ECO:0007669"/>
    <property type="project" value="UniProtKB-KW"/>
</dbReference>
<proteinExistence type="predicted"/>
<dbReference type="Pfam" id="PF00196">
    <property type="entry name" value="GerE"/>
    <property type="match status" value="1"/>
</dbReference>
<keyword evidence="1" id="KW-0805">Transcription regulation</keyword>
<gene>
    <name evidence="5" type="ORF">HD596_000378</name>
</gene>
<dbReference type="Gene3D" id="1.10.10.10">
    <property type="entry name" value="Winged helix-like DNA-binding domain superfamily/Winged helix DNA-binding domain"/>
    <property type="match status" value="1"/>
</dbReference>
<dbReference type="PANTHER" id="PTHR44688">
    <property type="entry name" value="DNA-BINDING TRANSCRIPTIONAL ACTIVATOR DEVR_DOSR"/>
    <property type="match status" value="1"/>
</dbReference>